<evidence type="ECO:0000256" key="7">
    <source>
        <dbReference type="PROSITE-ProRule" id="PRU01016"/>
    </source>
</evidence>
<dbReference type="GO" id="GO:0003886">
    <property type="term" value="F:DNA (cytosine-5-)-methyltransferase activity"/>
    <property type="evidence" value="ECO:0007669"/>
    <property type="project" value="UniProtKB-EC"/>
</dbReference>
<dbReference type="NCBIfam" id="TIGR00675">
    <property type="entry name" value="dcm"/>
    <property type="match status" value="1"/>
</dbReference>
<dbReference type="SUPFAM" id="SSF53335">
    <property type="entry name" value="S-adenosyl-L-methionine-dependent methyltransferases"/>
    <property type="match status" value="1"/>
</dbReference>
<feature type="active site" evidence="7">
    <location>
        <position position="94"/>
    </location>
</feature>
<dbReference type="PROSITE" id="PS51679">
    <property type="entry name" value="SAM_MT_C5"/>
    <property type="match status" value="1"/>
</dbReference>
<protein>
    <recommendedName>
        <fullName evidence="1">DNA (cytosine-5-)-methyltransferase</fullName>
        <ecNumber evidence="1">2.1.1.37</ecNumber>
    </recommendedName>
</protein>
<organism evidence="9 10">
    <name type="scientific">Mucilaginibacter angelicae</name>
    <dbReference type="NCBI Taxonomy" id="869718"/>
    <lineage>
        <taxon>Bacteria</taxon>
        <taxon>Pseudomonadati</taxon>
        <taxon>Bacteroidota</taxon>
        <taxon>Sphingobacteriia</taxon>
        <taxon>Sphingobacteriales</taxon>
        <taxon>Sphingobacteriaceae</taxon>
        <taxon>Mucilaginibacter</taxon>
    </lineage>
</organism>
<dbReference type="PANTHER" id="PTHR10629">
    <property type="entry name" value="CYTOSINE-SPECIFIC METHYLTRANSFERASE"/>
    <property type="match status" value="1"/>
</dbReference>
<dbReference type="InterPro" id="IPR001525">
    <property type="entry name" value="C5_MeTfrase"/>
</dbReference>
<dbReference type="PRINTS" id="PR00105">
    <property type="entry name" value="C5METTRFRASE"/>
</dbReference>
<dbReference type="Gene3D" id="3.40.50.150">
    <property type="entry name" value="Vaccinia Virus protein VP39"/>
    <property type="match status" value="1"/>
</dbReference>
<keyword evidence="2 7" id="KW-0489">Methyltransferase</keyword>
<proteinExistence type="inferred from homology"/>
<dbReference type="EC" id="2.1.1.37" evidence="1"/>
<evidence type="ECO:0000256" key="3">
    <source>
        <dbReference type="ARBA" id="ARBA00022679"/>
    </source>
</evidence>
<dbReference type="GO" id="GO:0032259">
    <property type="term" value="P:methylation"/>
    <property type="evidence" value="ECO:0007669"/>
    <property type="project" value="UniProtKB-KW"/>
</dbReference>
<gene>
    <name evidence="9" type="ORF">ACFFGT_32650</name>
</gene>
<comment type="caution">
    <text evidence="9">The sequence shown here is derived from an EMBL/GenBank/DDBJ whole genome shotgun (WGS) entry which is preliminary data.</text>
</comment>
<keyword evidence="3 7" id="KW-0808">Transferase</keyword>
<dbReference type="RefSeq" id="WP_377026710.1">
    <property type="nucleotide sequence ID" value="NZ_JBHLTS010000080.1"/>
</dbReference>
<evidence type="ECO:0000256" key="1">
    <source>
        <dbReference type="ARBA" id="ARBA00011975"/>
    </source>
</evidence>
<dbReference type="PANTHER" id="PTHR10629:SF52">
    <property type="entry name" value="DNA (CYTOSINE-5)-METHYLTRANSFERASE 1"/>
    <property type="match status" value="1"/>
</dbReference>
<dbReference type="Gene3D" id="3.90.120.10">
    <property type="entry name" value="DNA Methylase, subunit A, domain 2"/>
    <property type="match status" value="1"/>
</dbReference>
<dbReference type="InterPro" id="IPR029063">
    <property type="entry name" value="SAM-dependent_MTases_sf"/>
</dbReference>
<reference evidence="9 10" key="1">
    <citation type="submission" date="2024-09" db="EMBL/GenBank/DDBJ databases">
        <authorList>
            <person name="Sun Q."/>
            <person name="Mori K."/>
        </authorList>
    </citation>
    <scope>NUCLEOTIDE SEQUENCE [LARGE SCALE GENOMIC DNA]</scope>
    <source>
        <strain evidence="9 10">NCAIM B.02415</strain>
    </source>
</reference>
<evidence type="ECO:0000256" key="5">
    <source>
        <dbReference type="ARBA" id="ARBA00022747"/>
    </source>
</evidence>
<dbReference type="Pfam" id="PF00145">
    <property type="entry name" value="DNA_methylase"/>
    <property type="match status" value="1"/>
</dbReference>
<sequence length="364" mass="41193">MSKKNTTYTNNTELKAVDFFCGGGGMSYGMLQAGIKVIAGIDYEPKCKETYEANITGAQFIQADVFELKETDLEKSLKLKRNDDNLVLIGCSPCQFWSIINTDKEKSKKSKNLLIEFTRFVRYFNPGYVVVENVPGVLRKKEESGLKDFIEWLESEENGYKVHFNVHNVNEFGVPQSRKRFTLIANRVSNIELQPIKSEGPKLTVRDVLGLDNGFPSIKDGHTDKTPFLHSVMKLGEVNAERLTFVKKDGGNRFGFADNPRLQLKCFIGREKSFRDTFGRLWWDRPSPTITTKFYNISNGRFVHPEEDRALSLREGAVLQSFPKDYKFFGKGIDSIARIIGNAVPPEYAKSIGQAIKQNSDAAI</sequence>
<comment type="catalytic activity">
    <reaction evidence="6">
        <text>a 2'-deoxycytidine in DNA + S-adenosyl-L-methionine = a 5-methyl-2'-deoxycytidine in DNA + S-adenosyl-L-homocysteine + H(+)</text>
        <dbReference type="Rhea" id="RHEA:13681"/>
        <dbReference type="Rhea" id="RHEA-COMP:11369"/>
        <dbReference type="Rhea" id="RHEA-COMP:11370"/>
        <dbReference type="ChEBI" id="CHEBI:15378"/>
        <dbReference type="ChEBI" id="CHEBI:57856"/>
        <dbReference type="ChEBI" id="CHEBI:59789"/>
        <dbReference type="ChEBI" id="CHEBI:85452"/>
        <dbReference type="ChEBI" id="CHEBI:85454"/>
        <dbReference type="EC" id="2.1.1.37"/>
    </reaction>
</comment>
<comment type="similarity">
    <text evidence="7 8">Belongs to the class I-like SAM-binding methyltransferase superfamily. C5-methyltransferase family.</text>
</comment>
<evidence type="ECO:0000256" key="2">
    <source>
        <dbReference type="ARBA" id="ARBA00022603"/>
    </source>
</evidence>
<evidence type="ECO:0000256" key="4">
    <source>
        <dbReference type="ARBA" id="ARBA00022691"/>
    </source>
</evidence>
<dbReference type="Proteomes" id="UP001589828">
    <property type="component" value="Unassembled WGS sequence"/>
</dbReference>
<name>A0ABV6LHT8_9SPHI</name>
<evidence type="ECO:0000313" key="10">
    <source>
        <dbReference type="Proteomes" id="UP001589828"/>
    </source>
</evidence>
<dbReference type="InterPro" id="IPR050390">
    <property type="entry name" value="C5-Methyltransferase"/>
</dbReference>
<evidence type="ECO:0000256" key="6">
    <source>
        <dbReference type="ARBA" id="ARBA00047422"/>
    </source>
</evidence>
<dbReference type="EMBL" id="JBHLTS010000080">
    <property type="protein sequence ID" value="MFC0519009.1"/>
    <property type="molecule type" value="Genomic_DNA"/>
</dbReference>
<keyword evidence="10" id="KW-1185">Reference proteome</keyword>
<keyword evidence="5" id="KW-0680">Restriction system</keyword>
<accession>A0ABV6LHT8</accession>
<evidence type="ECO:0000313" key="9">
    <source>
        <dbReference type="EMBL" id="MFC0519009.1"/>
    </source>
</evidence>
<keyword evidence="4 7" id="KW-0949">S-adenosyl-L-methionine</keyword>
<evidence type="ECO:0000256" key="8">
    <source>
        <dbReference type="RuleBase" id="RU000416"/>
    </source>
</evidence>